<proteinExistence type="predicted"/>
<gene>
    <name evidence="3" type="ORF">FDY93_05185</name>
</gene>
<evidence type="ECO:0000259" key="2">
    <source>
        <dbReference type="Pfam" id="PF04230"/>
    </source>
</evidence>
<accession>A0ABY2UK55</accession>
<name>A0ABY2UK55_9GAMM</name>
<dbReference type="RefSeq" id="WP_138234686.1">
    <property type="nucleotide sequence ID" value="NZ_CP185860.1"/>
</dbReference>
<sequence>MELYFYAPREKVELLSGSRQKAFLAGGDFGYGNFGDVLQHAGAISVVRDNSSLAVIAVQSIATISKFGDIRKTQKSYGVDCLLFVSDAPLDEDCEKKFGLEPVTSILNVAYVQLYGGGFLNGLWGDYVLNVIEAVLSRAGKAAYVISGQQVSEDFIDRVVAHVSKFKPLLFGVRDQRSEQLLSSAGIEVEFSFDDAVEPLLKLRELLRVKAGSGLLVHLNTSDYTGNDTALQEIRADLTVMSRVFGEGAPLTLLQAYRDSREEVVDSIESVKRLDSGFSFPDIRLIQLMNVLDHPGSSSSLMPLIGDFAYSCSYHVTLWMQLCGIPCWLRGENAYYRQKREALGVTFDSFSDFLAGRKVPDHAQKLNLRSSWLGNVTRILRELDIVSDLIEFSLPSSDCVLLNFRYKGDPSLSERLSFAWGQKLHIDGLLEKEREKANYSAARIAELNCDNEELRERGRAMIGRITVLGQELHKVSSDNNWLRVELDRLSQDNVRLQSEINQCLDAQEVARFQLDRVYQSTSWQWTRPMRVLVRYCRTARFDAAGEIGLFEALRRSAYKFRVSPKVRTVVGSVLNKFRR</sequence>
<feature type="coiled-coil region" evidence="1">
    <location>
        <begin position="479"/>
        <end position="506"/>
    </location>
</feature>
<evidence type="ECO:0000256" key="1">
    <source>
        <dbReference type="SAM" id="Coils"/>
    </source>
</evidence>
<evidence type="ECO:0000313" key="3">
    <source>
        <dbReference type="EMBL" id="TLM78654.1"/>
    </source>
</evidence>
<comment type="caution">
    <text evidence="3">The sequence shown here is derived from an EMBL/GenBank/DDBJ whole genome shotgun (WGS) entry which is preliminary data.</text>
</comment>
<keyword evidence="4" id="KW-1185">Reference proteome</keyword>
<keyword evidence="1" id="KW-0175">Coiled coil</keyword>
<feature type="domain" description="Polysaccharide pyruvyl transferase" evidence="2">
    <location>
        <begin position="33"/>
        <end position="207"/>
    </location>
</feature>
<dbReference type="Pfam" id="PF04230">
    <property type="entry name" value="PS_pyruv_trans"/>
    <property type="match status" value="1"/>
</dbReference>
<dbReference type="Proteomes" id="UP000306791">
    <property type="component" value="Unassembled WGS sequence"/>
</dbReference>
<dbReference type="EMBL" id="VANI01000005">
    <property type="protein sequence ID" value="TLM78654.1"/>
    <property type="molecule type" value="Genomic_DNA"/>
</dbReference>
<protein>
    <recommendedName>
        <fullName evidence="2">Polysaccharide pyruvyl transferase domain-containing protein</fullName>
    </recommendedName>
</protein>
<evidence type="ECO:0000313" key="4">
    <source>
        <dbReference type="Proteomes" id="UP000306791"/>
    </source>
</evidence>
<organism evidence="3 4">
    <name type="scientific">Microbulbifer harenosus</name>
    <dbReference type="NCBI Taxonomy" id="2576840"/>
    <lineage>
        <taxon>Bacteria</taxon>
        <taxon>Pseudomonadati</taxon>
        <taxon>Pseudomonadota</taxon>
        <taxon>Gammaproteobacteria</taxon>
        <taxon>Cellvibrionales</taxon>
        <taxon>Microbulbiferaceae</taxon>
        <taxon>Microbulbifer</taxon>
    </lineage>
</organism>
<reference evidence="3 4" key="1">
    <citation type="submission" date="2019-05" db="EMBL/GenBank/DDBJ databases">
        <title>Microbulbifer harenosus sp. nov., an alginate-degrading bacterium isolated from coastal sand.</title>
        <authorList>
            <person name="Huang H."/>
            <person name="Mo K."/>
            <person name="Bao S."/>
        </authorList>
    </citation>
    <scope>NUCLEOTIDE SEQUENCE [LARGE SCALE GENOMIC DNA]</scope>
    <source>
        <strain evidence="3 4">HB161719</strain>
    </source>
</reference>
<dbReference type="InterPro" id="IPR007345">
    <property type="entry name" value="Polysacch_pyruvyl_Trfase"/>
</dbReference>